<dbReference type="InterPro" id="IPR001667">
    <property type="entry name" value="DDH_dom"/>
</dbReference>
<dbReference type="OrthoDB" id="9809852at2"/>
<sequence>MLHPKYRWVGLHSDAEAASLLAEQAGIPKIVASLFVSRGIQDAQEARHFLEGTMEDLHDPYLLSGMQEAVARIRRAVEQDEQILIYGDYDADGVSSTALMVCLMRHLNARFEYYIPHRSKEGYGLHISALEPFVERGFTLVITVDTGISAVEQIAYANAAGMDVIVTDHHEPPEVLPEAYTLVNPKLPYCKYPFKGLAGVGVAYKLATALLADETPAAWTELVTLGTIADLMPLTDENRILVMNGLKAMAYSSFPGITALMGVAGYAKGEPLTMVSSTNVAFGLAPRINASGRMSHANQAVALLTTQSIEEAEKIAEDLDILNKERQLLVDSIVQEAIAQLAGKDAEGALPGVIVLAGEGWNPGVIGIVASKILDRYYRPTIVLAIDPETGTCKGSARSIPGLDIYEALTHCKGLLDHYGGHPSAAGMTLHRSQLAKLEEQLNEFAAGVLCEEHFIPVMHTDLECRLSDISLPVIEQLENLAPFGMGNTCPRLLIRGAKLVESRSLGKEGKHMKLVLSQDGTMMEAVAFGKGELLSQLTEEARIDVVAEASINEWNGSRKPQLMIQDLAVPHIQVFDYRGASHPVLKMNEIRSQLVEQQSLEQRVIAVVAGNDSELTKNYELNDTPCWIYDKDVGVIPGNTAAQLNGQNRMDIKILFVLELPESFDIWHKMMGTFSSVERVYLFHPARDRQEAILPPSREQFKQIYALLKQQVTAAVPEEELISGLMRRTRLSRRMLVMTLAVFEELGFIHRDMGTLTMAQAPAKRALDTSRRYLELGELAEMEQILHHAGIPQITQWLMTNQQNVS</sequence>
<gene>
    <name evidence="10" type="primary">recJ</name>
    <name evidence="10" type="ORF">GNP95_10580</name>
</gene>
<evidence type="ECO:0000259" key="6">
    <source>
        <dbReference type="Pfam" id="PF01368"/>
    </source>
</evidence>
<dbReference type="InterPro" id="IPR038763">
    <property type="entry name" value="DHH_sf"/>
</dbReference>
<name>A0A7X3CMQ7_9BACL</name>
<feature type="domain" description="DHHA1" evidence="7">
    <location>
        <begin position="353"/>
        <end position="446"/>
    </location>
</feature>
<dbReference type="Pfam" id="PF17768">
    <property type="entry name" value="RecJ_OB"/>
    <property type="match status" value="1"/>
</dbReference>
<dbReference type="SUPFAM" id="SSF64182">
    <property type="entry name" value="DHH phosphoesterases"/>
    <property type="match status" value="1"/>
</dbReference>
<evidence type="ECO:0000259" key="7">
    <source>
        <dbReference type="Pfam" id="PF02272"/>
    </source>
</evidence>
<feature type="domain" description="RecJ OB" evidence="9">
    <location>
        <begin position="461"/>
        <end position="567"/>
    </location>
</feature>
<dbReference type="EMBL" id="WNZW01000002">
    <property type="protein sequence ID" value="MUG45445.1"/>
    <property type="molecule type" value="Genomic_DNA"/>
</dbReference>
<dbReference type="PANTHER" id="PTHR30255">
    <property type="entry name" value="SINGLE-STRANDED-DNA-SPECIFIC EXONUCLEASE RECJ"/>
    <property type="match status" value="1"/>
</dbReference>
<dbReference type="InterPro" id="IPR004610">
    <property type="entry name" value="RecJ"/>
</dbReference>
<dbReference type="InterPro" id="IPR051673">
    <property type="entry name" value="SSDNA_exonuclease_RecJ"/>
</dbReference>
<dbReference type="GO" id="GO:0008409">
    <property type="term" value="F:5'-3' exonuclease activity"/>
    <property type="evidence" value="ECO:0007669"/>
    <property type="project" value="InterPro"/>
</dbReference>
<protein>
    <recommendedName>
        <fullName evidence="2">Single-stranded-DNA-specific exonuclease RecJ</fullName>
    </recommendedName>
</protein>
<keyword evidence="4" id="KW-0378">Hydrolase</keyword>
<comment type="caution">
    <text evidence="10">The sequence shown here is derived from an EMBL/GenBank/DDBJ whole genome shotgun (WGS) entry which is preliminary data.</text>
</comment>
<dbReference type="GO" id="GO:0006281">
    <property type="term" value="P:DNA repair"/>
    <property type="evidence" value="ECO:0007669"/>
    <property type="project" value="InterPro"/>
</dbReference>
<evidence type="ECO:0000259" key="9">
    <source>
        <dbReference type="Pfam" id="PF17768"/>
    </source>
</evidence>
<evidence type="ECO:0000256" key="5">
    <source>
        <dbReference type="ARBA" id="ARBA00022839"/>
    </source>
</evidence>
<feature type="domain" description="DDH" evidence="6">
    <location>
        <begin position="82"/>
        <end position="227"/>
    </location>
</feature>
<evidence type="ECO:0000256" key="1">
    <source>
        <dbReference type="ARBA" id="ARBA00005915"/>
    </source>
</evidence>
<dbReference type="PANTHER" id="PTHR30255:SF2">
    <property type="entry name" value="SINGLE-STRANDED-DNA-SPECIFIC EXONUCLEASE RECJ"/>
    <property type="match status" value="1"/>
</dbReference>
<dbReference type="Pfam" id="PF10141">
    <property type="entry name" value="ssDNA-exonuc_C"/>
    <property type="match status" value="1"/>
</dbReference>
<evidence type="ECO:0000256" key="4">
    <source>
        <dbReference type="ARBA" id="ARBA00022801"/>
    </source>
</evidence>
<dbReference type="GO" id="GO:0006310">
    <property type="term" value="P:DNA recombination"/>
    <property type="evidence" value="ECO:0007669"/>
    <property type="project" value="InterPro"/>
</dbReference>
<proteinExistence type="inferred from homology"/>
<dbReference type="Proteomes" id="UP000447876">
    <property type="component" value="Unassembled WGS sequence"/>
</dbReference>
<dbReference type="NCBIfam" id="TIGR00644">
    <property type="entry name" value="recJ"/>
    <property type="match status" value="1"/>
</dbReference>
<organism evidence="10 11">
    <name type="scientific">Paenibacillus woosongensis</name>
    <dbReference type="NCBI Taxonomy" id="307580"/>
    <lineage>
        <taxon>Bacteria</taxon>
        <taxon>Bacillati</taxon>
        <taxon>Bacillota</taxon>
        <taxon>Bacilli</taxon>
        <taxon>Bacillales</taxon>
        <taxon>Paenibacillaceae</taxon>
        <taxon>Paenibacillus</taxon>
    </lineage>
</organism>
<dbReference type="Gene3D" id="3.10.310.30">
    <property type="match status" value="1"/>
</dbReference>
<evidence type="ECO:0000259" key="8">
    <source>
        <dbReference type="Pfam" id="PF10141"/>
    </source>
</evidence>
<dbReference type="GO" id="GO:0003676">
    <property type="term" value="F:nucleic acid binding"/>
    <property type="evidence" value="ECO:0007669"/>
    <property type="project" value="InterPro"/>
</dbReference>
<evidence type="ECO:0000313" key="10">
    <source>
        <dbReference type="EMBL" id="MUG45445.1"/>
    </source>
</evidence>
<accession>A0A7X3CMQ7</accession>
<reference evidence="10 11" key="1">
    <citation type="submission" date="2019-11" db="EMBL/GenBank/DDBJ databases">
        <title>Draft genome sequences of five Paenibacillus species of dairy origin.</title>
        <authorList>
            <person name="Olajide A.M."/>
            <person name="Chen S."/>
            <person name="Lapointe G."/>
        </authorList>
    </citation>
    <scope>NUCLEOTIDE SEQUENCE [LARGE SCALE GENOMIC DNA]</scope>
    <source>
        <strain evidence="10 11">12CR55</strain>
    </source>
</reference>
<dbReference type="AlphaFoldDB" id="A0A7X3CMQ7"/>
<dbReference type="InterPro" id="IPR003156">
    <property type="entry name" value="DHHA1_dom"/>
</dbReference>
<feature type="domain" description="Single-stranded-DNA-specific exonuclease RecJ C-terminal" evidence="8">
    <location>
        <begin position="574"/>
        <end position="799"/>
    </location>
</feature>
<evidence type="ECO:0000313" key="11">
    <source>
        <dbReference type="Proteomes" id="UP000447876"/>
    </source>
</evidence>
<keyword evidence="5 10" id="KW-0269">Exonuclease</keyword>
<dbReference type="InterPro" id="IPR041122">
    <property type="entry name" value="RecJ_OB"/>
</dbReference>
<evidence type="ECO:0000256" key="3">
    <source>
        <dbReference type="ARBA" id="ARBA00022722"/>
    </source>
</evidence>
<dbReference type="RefSeq" id="WP_155610770.1">
    <property type="nucleotide sequence ID" value="NZ_WNZW01000002.1"/>
</dbReference>
<dbReference type="Pfam" id="PF01368">
    <property type="entry name" value="DHH"/>
    <property type="match status" value="1"/>
</dbReference>
<comment type="similarity">
    <text evidence="1">Belongs to the RecJ family.</text>
</comment>
<keyword evidence="3" id="KW-0540">Nuclease</keyword>
<dbReference type="Gene3D" id="3.90.1640.30">
    <property type="match status" value="1"/>
</dbReference>
<dbReference type="InterPro" id="IPR018779">
    <property type="entry name" value="RecJ_C"/>
</dbReference>
<evidence type="ECO:0000256" key="2">
    <source>
        <dbReference type="ARBA" id="ARBA00019841"/>
    </source>
</evidence>
<dbReference type="Pfam" id="PF02272">
    <property type="entry name" value="DHHA1"/>
    <property type="match status" value="1"/>
</dbReference>